<reference evidence="2" key="1">
    <citation type="submission" date="2021-12" db="EMBL/GenBank/DDBJ databases">
        <title>Bradyrhizobium xenonodulans sp. nov.</title>
        <authorList>
            <person name="Claassens R."/>
            <person name="Venter S.N."/>
            <person name="Beukes C.W."/>
            <person name="Stepkowski T."/>
            <person name="Steenkamp E.T."/>
        </authorList>
    </citation>
    <scope>NUCLEOTIDE SEQUENCE</scope>
    <source>
        <strain evidence="2">14AB</strain>
    </source>
</reference>
<dbReference type="RefSeq" id="WP_270168109.1">
    <property type="nucleotide sequence ID" value="NZ_CP089391.1"/>
</dbReference>
<dbReference type="Proteomes" id="UP001179614">
    <property type="component" value="Chromosome"/>
</dbReference>
<proteinExistence type="predicted"/>
<organism evidence="2 3">
    <name type="scientific">Bradyrhizobium xenonodulans</name>
    <dbReference type="NCBI Taxonomy" id="2736875"/>
    <lineage>
        <taxon>Bacteria</taxon>
        <taxon>Pseudomonadati</taxon>
        <taxon>Pseudomonadota</taxon>
        <taxon>Alphaproteobacteria</taxon>
        <taxon>Hyphomicrobiales</taxon>
        <taxon>Nitrobacteraceae</taxon>
        <taxon>Bradyrhizobium</taxon>
    </lineage>
</organism>
<evidence type="ECO:0000313" key="2">
    <source>
        <dbReference type="EMBL" id="WBL80675.1"/>
    </source>
</evidence>
<accession>A0ABY7MQK2</accession>
<keyword evidence="1" id="KW-0175">Coiled coil</keyword>
<protein>
    <submittedName>
        <fullName evidence="2">Uncharacterized protein</fullName>
    </submittedName>
</protein>
<dbReference type="EMBL" id="CP089391">
    <property type="protein sequence ID" value="WBL80675.1"/>
    <property type="molecule type" value="Genomic_DNA"/>
</dbReference>
<sequence length="73" mass="8287">MLDAYQARIRAHRNNLSRYRRLLKTRLSDLERQFIERRLAEEQAALEALAADALPAFTLPGQPPALATLGAER</sequence>
<name>A0ABY7MQK2_9BRAD</name>
<feature type="coiled-coil region" evidence="1">
    <location>
        <begin position="2"/>
        <end position="52"/>
    </location>
</feature>
<gene>
    <name evidence="2" type="ORF">I3J27_09715</name>
</gene>
<evidence type="ECO:0000256" key="1">
    <source>
        <dbReference type="SAM" id="Coils"/>
    </source>
</evidence>
<keyword evidence="3" id="KW-1185">Reference proteome</keyword>
<evidence type="ECO:0000313" key="3">
    <source>
        <dbReference type="Proteomes" id="UP001179614"/>
    </source>
</evidence>